<reference evidence="1" key="1">
    <citation type="submission" date="2019-06" db="EMBL/GenBank/DDBJ databases">
        <authorList>
            <person name="Zheng W."/>
        </authorList>
    </citation>
    <scope>NUCLEOTIDE SEQUENCE</scope>
    <source>
        <strain evidence="1">QDHG01</strain>
    </source>
</reference>
<comment type="caution">
    <text evidence="1">The sequence shown here is derived from an EMBL/GenBank/DDBJ whole genome shotgun (WGS) entry which is preliminary data.</text>
</comment>
<sequence length="80" mass="9503">MFPNIFYGSSLYYQTIDQIFKVDQSECKVLFTAIPDLLIQRLTVNQMRALLPPSSEMCYSAYFRDLRRNLFLIQTLLQDR</sequence>
<proteinExistence type="predicted"/>
<protein>
    <submittedName>
        <fullName evidence="1">Uncharacterized protein</fullName>
    </submittedName>
</protein>
<dbReference type="EMBL" id="RRYP01010750">
    <property type="protein sequence ID" value="TNV78184.1"/>
    <property type="molecule type" value="Genomic_DNA"/>
</dbReference>
<name>A0A8J8T0Z5_HALGN</name>
<evidence type="ECO:0000313" key="1">
    <source>
        <dbReference type="EMBL" id="TNV78184.1"/>
    </source>
</evidence>
<evidence type="ECO:0000313" key="2">
    <source>
        <dbReference type="Proteomes" id="UP000785679"/>
    </source>
</evidence>
<gene>
    <name evidence="1" type="ORF">FGO68_gene2697</name>
</gene>
<dbReference type="Proteomes" id="UP000785679">
    <property type="component" value="Unassembled WGS sequence"/>
</dbReference>
<keyword evidence="2" id="KW-1185">Reference proteome</keyword>
<dbReference type="AlphaFoldDB" id="A0A8J8T0Z5"/>
<organism evidence="1 2">
    <name type="scientific">Halteria grandinella</name>
    <dbReference type="NCBI Taxonomy" id="5974"/>
    <lineage>
        <taxon>Eukaryota</taxon>
        <taxon>Sar</taxon>
        <taxon>Alveolata</taxon>
        <taxon>Ciliophora</taxon>
        <taxon>Intramacronucleata</taxon>
        <taxon>Spirotrichea</taxon>
        <taxon>Stichotrichia</taxon>
        <taxon>Sporadotrichida</taxon>
        <taxon>Halteriidae</taxon>
        <taxon>Halteria</taxon>
    </lineage>
</organism>
<accession>A0A8J8T0Z5</accession>